<name>A0A3N2PPU5_SODAK</name>
<evidence type="ECO:0000256" key="5">
    <source>
        <dbReference type="ARBA" id="ARBA00023242"/>
    </source>
</evidence>
<dbReference type="PANTHER" id="PTHR33572:SF18">
    <property type="entry name" value="SPORE DEVELOPMENT REGULATOR VOSA"/>
    <property type="match status" value="1"/>
</dbReference>
<protein>
    <recommendedName>
        <fullName evidence="7">Velvet domain-containing protein</fullName>
    </recommendedName>
</protein>
<evidence type="ECO:0000256" key="4">
    <source>
        <dbReference type="ARBA" id="ARBA00023163"/>
    </source>
</evidence>
<dbReference type="GeneID" id="39578497"/>
<dbReference type="STRING" id="1314773.A0A3N2PPU5"/>
<evidence type="ECO:0000256" key="2">
    <source>
        <dbReference type="ARBA" id="ARBA00022969"/>
    </source>
</evidence>
<feature type="domain" description="Velvet" evidence="7">
    <location>
        <begin position="30"/>
        <end position="204"/>
    </location>
</feature>
<feature type="region of interest" description="Disordered" evidence="6">
    <location>
        <begin position="200"/>
        <end position="285"/>
    </location>
</feature>
<sequence length="388" mass="42028">MSPIYRRNEVQVHSPSSTLSDSNPQATTSTGDPNYMLSIIQHPVHGRVHNGKDKDRKPIDPPPVVRLQVSPGRDPTGVYLTNPYHFVMCHLIDVGEKDSKGQTIEKPVEGNKLIGTIVSSLHRLKDVQNQDVAYFVFSDVSVKVEGLFKLHFTLYEMAGDDCRQLAGIKSEPFYVYPAKNFPGLAESTFLTRSLSDQGVRVRIRKDSRQSQGMKGNKRFAPSGDDPRKDMPQRRRTDEEGNYRAVGVGASTLSPVQTSPGSGSLQGNIPPSPASSTGMVHTSGGIRPQRPLSSSMGPVMSNMSPRGQVGAGFYGQSSYFQQNMAPGHMLNGSSLAHSPTTISPTSTHSMSMYGPHAGVIPDYYAGYGHINGHPTAAAHAHYSQTPPSA</sequence>
<feature type="compositionally biased region" description="Polar residues" evidence="6">
    <location>
        <begin position="250"/>
        <end position="279"/>
    </location>
</feature>
<feature type="compositionally biased region" description="Polar residues" evidence="6">
    <location>
        <begin position="11"/>
        <end position="32"/>
    </location>
</feature>
<organism evidence="8 9">
    <name type="scientific">Sodiomyces alkalinus (strain CBS 110278 / VKM F-3762 / F11)</name>
    <name type="common">Alkaliphilic filamentous fungus</name>
    <dbReference type="NCBI Taxonomy" id="1314773"/>
    <lineage>
        <taxon>Eukaryota</taxon>
        <taxon>Fungi</taxon>
        <taxon>Dikarya</taxon>
        <taxon>Ascomycota</taxon>
        <taxon>Pezizomycotina</taxon>
        <taxon>Sordariomycetes</taxon>
        <taxon>Hypocreomycetidae</taxon>
        <taxon>Glomerellales</taxon>
        <taxon>Plectosphaerellaceae</taxon>
        <taxon>Sodiomyces</taxon>
    </lineage>
</organism>
<evidence type="ECO:0000313" key="9">
    <source>
        <dbReference type="Proteomes" id="UP000272025"/>
    </source>
</evidence>
<dbReference type="InterPro" id="IPR021740">
    <property type="entry name" value="Velvet"/>
</dbReference>
<feature type="compositionally biased region" description="Basic and acidic residues" evidence="6">
    <location>
        <begin position="224"/>
        <end position="241"/>
    </location>
</feature>
<evidence type="ECO:0000256" key="6">
    <source>
        <dbReference type="SAM" id="MobiDB-lite"/>
    </source>
</evidence>
<reference evidence="8 9" key="1">
    <citation type="journal article" date="2018" name="Mol. Ecol.">
        <title>The obligate alkalophilic soda-lake fungus Sodiomyces alkalinus has shifted to a protein diet.</title>
        <authorList>
            <person name="Grum-Grzhimaylo A.A."/>
            <person name="Falkoski D.L."/>
            <person name="van den Heuvel J."/>
            <person name="Valero-Jimenez C.A."/>
            <person name="Min B."/>
            <person name="Choi I.G."/>
            <person name="Lipzen A."/>
            <person name="Daum C.G."/>
            <person name="Aanen D.K."/>
            <person name="Tsang A."/>
            <person name="Henrissat B."/>
            <person name="Bilanenko E.N."/>
            <person name="de Vries R.P."/>
            <person name="van Kan J.A.L."/>
            <person name="Grigoriev I.V."/>
            <person name="Debets A.J.M."/>
        </authorList>
    </citation>
    <scope>NUCLEOTIDE SEQUENCE [LARGE SCALE GENOMIC DNA]</scope>
    <source>
        <strain evidence="8 9">F11</strain>
    </source>
</reference>
<evidence type="ECO:0000256" key="3">
    <source>
        <dbReference type="ARBA" id="ARBA00023015"/>
    </source>
</evidence>
<dbReference type="GO" id="GO:0005634">
    <property type="term" value="C:nucleus"/>
    <property type="evidence" value="ECO:0007669"/>
    <property type="project" value="UniProtKB-SubCell"/>
</dbReference>
<dbReference type="RefSeq" id="XP_028464266.1">
    <property type="nucleotide sequence ID" value="XM_028610019.1"/>
</dbReference>
<evidence type="ECO:0000259" key="7">
    <source>
        <dbReference type="PROSITE" id="PS51821"/>
    </source>
</evidence>
<feature type="compositionally biased region" description="Basic and acidic residues" evidence="6">
    <location>
        <begin position="50"/>
        <end position="59"/>
    </location>
</feature>
<dbReference type="InterPro" id="IPR038491">
    <property type="entry name" value="Velvet_dom_sf"/>
</dbReference>
<dbReference type="GO" id="GO:0030435">
    <property type="term" value="P:sporulation resulting in formation of a cellular spore"/>
    <property type="evidence" value="ECO:0007669"/>
    <property type="project" value="UniProtKB-KW"/>
</dbReference>
<comment type="subcellular location">
    <subcellularLocation>
        <location evidence="1">Nucleus</location>
    </subcellularLocation>
</comment>
<keyword evidence="3" id="KW-0805">Transcription regulation</keyword>
<keyword evidence="2" id="KW-0749">Sporulation</keyword>
<proteinExistence type="predicted"/>
<dbReference type="Pfam" id="PF11754">
    <property type="entry name" value="Velvet"/>
    <property type="match status" value="2"/>
</dbReference>
<evidence type="ECO:0000256" key="1">
    <source>
        <dbReference type="ARBA" id="ARBA00004123"/>
    </source>
</evidence>
<dbReference type="EMBL" id="ML119059">
    <property type="protein sequence ID" value="ROT36460.1"/>
    <property type="molecule type" value="Genomic_DNA"/>
</dbReference>
<dbReference type="PANTHER" id="PTHR33572">
    <property type="entry name" value="SPORE DEVELOPMENT REGULATOR VOSA"/>
    <property type="match status" value="1"/>
</dbReference>
<dbReference type="InterPro" id="IPR037525">
    <property type="entry name" value="Velvet_dom"/>
</dbReference>
<keyword evidence="5" id="KW-0539">Nucleus</keyword>
<dbReference type="AlphaFoldDB" id="A0A3N2PPU5"/>
<dbReference type="PROSITE" id="PS51821">
    <property type="entry name" value="VELVET"/>
    <property type="match status" value="1"/>
</dbReference>
<feature type="region of interest" description="Disordered" evidence="6">
    <location>
        <begin position="1"/>
        <end position="72"/>
    </location>
</feature>
<dbReference type="Proteomes" id="UP000272025">
    <property type="component" value="Unassembled WGS sequence"/>
</dbReference>
<keyword evidence="9" id="KW-1185">Reference proteome</keyword>
<gene>
    <name evidence="8" type="ORF">SODALDRAFT_325791</name>
</gene>
<feature type="compositionally biased region" description="Basic and acidic residues" evidence="6">
    <location>
        <begin position="1"/>
        <end position="10"/>
    </location>
</feature>
<accession>A0A3N2PPU5</accession>
<dbReference type="Gene3D" id="2.60.40.3960">
    <property type="entry name" value="Velvet domain"/>
    <property type="match status" value="1"/>
</dbReference>
<dbReference type="OrthoDB" id="4851488at2759"/>
<evidence type="ECO:0000313" key="8">
    <source>
        <dbReference type="EMBL" id="ROT36460.1"/>
    </source>
</evidence>
<keyword evidence="4" id="KW-0804">Transcription</keyword>